<name>A0A1H0LWV0_9BACT</name>
<organism evidence="3 4">
    <name type="scientific">Desulforhopalus singaporensis</name>
    <dbReference type="NCBI Taxonomy" id="91360"/>
    <lineage>
        <taxon>Bacteria</taxon>
        <taxon>Pseudomonadati</taxon>
        <taxon>Thermodesulfobacteriota</taxon>
        <taxon>Desulfobulbia</taxon>
        <taxon>Desulfobulbales</taxon>
        <taxon>Desulfocapsaceae</taxon>
        <taxon>Desulforhopalus</taxon>
    </lineage>
</organism>
<proteinExistence type="inferred from homology"/>
<dbReference type="PANTHER" id="PTHR31088:SF6">
    <property type="entry name" value="PHAGE SHOCK PROTEIN A"/>
    <property type="match status" value="1"/>
</dbReference>
<evidence type="ECO:0000313" key="4">
    <source>
        <dbReference type="Proteomes" id="UP000199073"/>
    </source>
</evidence>
<evidence type="ECO:0000256" key="2">
    <source>
        <dbReference type="SAM" id="Coils"/>
    </source>
</evidence>
<dbReference type="STRING" id="91360.SAMN05660330_00888"/>
<comment type="similarity">
    <text evidence="1">Belongs to the PspA/Vipp/IM30 family.</text>
</comment>
<gene>
    <name evidence="3" type="ORF">SAMN05660330_00888</name>
</gene>
<accession>A0A1H0LWV0</accession>
<evidence type="ECO:0000313" key="3">
    <source>
        <dbReference type="EMBL" id="SDO72678.1"/>
    </source>
</evidence>
<sequence length="225" mass="25914">MGIFTRFRDIVSANINSMLDKAEDPEKMIKLMIHEMEDTLIELKSSCAGVIAGRKKLERRFDQLNSKIALWAERAALAVRKGRDDLAREALFEKRKFTEAADGLENEIAEYNGLVQRYQEDIEELENKLTGAKEKKRLLIQRQKRAVGKKRAQEEIRRSNSGDTMARFDRLESRIEQMEAEADLVNMAGKSDPRDEFATLKDDDEIESELAKLKKAQYSNDIDDK</sequence>
<keyword evidence="2" id="KW-0175">Coiled coil</keyword>
<protein>
    <submittedName>
        <fullName evidence="3">Phage shock protein A (PspA) family protein</fullName>
    </submittedName>
</protein>
<reference evidence="3 4" key="1">
    <citation type="submission" date="2016-10" db="EMBL/GenBank/DDBJ databases">
        <authorList>
            <person name="de Groot N.N."/>
        </authorList>
    </citation>
    <scope>NUCLEOTIDE SEQUENCE [LARGE SCALE GENOMIC DNA]</scope>
    <source>
        <strain evidence="3 4">DSM 12130</strain>
    </source>
</reference>
<dbReference type="OrthoDB" id="9779630at2"/>
<dbReference type="InterPro" id="IPR007157">
    <property type="entry name" value="PspA_VIPP1"/>
</dbReference>
<dbReference type="GO" id="GO:0009271">
    <property type="term" value="P:phage shock"/>
    <property type="evidence" value="ECO:0007669"/>
    <property type="project" value="TreeGrafter"/>
</dbReference>
<dbReference type="PANTHER" id="PTHR31088">
    <property type="entry name" value="MEMBRANE-ASSOCIATED PROTEIN VIPP1, CHLOROPLASTIC"/>
    <property type="match status" value="1"/>
</dbReference>
<dbReference type="NCBIfam" id="TIGR02977">
    <property type="entry name" value="phageshock_pspA"/>
    <property type="match status" value="1"/>
</dbReference>
<dbReference type="Proteomes" id="UP000199073">
    <property type="component" value="Unassembled WGS sequence"/>
</dbReference>
<dbReference type="InterPro" id="IPR014319">
    <property type="entry name" value="Phageshock_PspA"/>
</dbReference>
<dbReference type="RefSeq" id="WP_092220186.1">
    <property type="nucleotide sequence ID" value="NZ_FNJI01000005.1"/>
</dbReference>
<dbReference type="GO" id="GO:0005829">
    <property type="term" value="C:cytosol"/>
    <property type="evidence" value="ECO:0007669"/>
    <property type="project" value="TreeGrafter"/>
</dbReference>
<feature type="coiled-coil region" evidence="2">
    <location>
        <begin position="54"/>
        <end position="188"/>
    </location>
</feature>
<keyword evidence="4" id="KW-1185">Reference proteome</keyword>
<dbReference type="EMBL" id="FNJI01000005">
    <property type="protein sequence ID" value="SDO72678.1"/>
    <property type="molecule type" value="Genomic_DNA"/>
</dbReference>
<dbReference type="AlphaFoldDB" id="A0A1H0LWV0"/>
<dbReference type="Pfam" id="PF04012">
    <property type="entry name" value="PspA_IM30"/>
    <property type="match status" value="1"/>
</dbReference>
<evidence type="ECO:0000256" key="1">
    <source>
        <dbReference type="ARBA" id="ARBA00043985"/>
    </source>
</evidence>